<gene>
    <name evidence="1" type="ORF">LCGC14_1326220</name>
</gene>
<proteinExistence type="predicted"/>
<dbReference type="EMBL" id="LAZR01007963">
    <property type="protein sequence ID" value="KKM81806.1"/>
    <property type="molecule type" value="Genomic_DNA"/>
</dbReference>
<organism evidence="1">
    <name type="scientific">marine sediment metagenome</name>
    <dbReference type="NCBI Taxonomy" id="412755"/>
    <lineage>
        <taxon>unclassified sequences</taxon>
        <taxon>metagenomes</taxon>
        <taxon>ecological metagenomes</taxon>
    </lineage>
</organism>
<reference evidence="1" key="1">
    <citation type="journal article" date="2015" name="Nature">
        <title>Complex archaea that bridge the gap between prokaryotes and eukaryotes.</title>
        <authorList>
            <person name="Spang A."/>
            <person name="Saw J.H."/>
            <person name="Jorgensen S.L."/>
            <person name="Zaremba-Niedzwiedzka K."/>
            <person name="Martijn J."/>
            <person name="Lind A.E."/>
            <person name="van Eijk R."/>
            <person name="Schleper C."/>
            <person name="Guy L."/>
            <person name="Ettema T.J."/>
        </authorList>
    </citation>
    <scope>NUCLEOTIDE SEQUENCE</scope>
</reference>
<evidence type="ECO:0000313" key="1">
    <source>
        <dbReference type="EMBL" id="KKM81806.1"/>
    </source>
</evidence>
<dbReference type="AlphaFoldDB" id="A0A0F9L3Z0"/>
<sequence length="75" mass="8181">MSLAQSRGVKLEWSRVSRSVVCPGGWVEAVRALEDVAEVCGFTPFSGYVEAQTKKLTAEATRKAMERFANGTAEE</sequence>
<accession>A0A0F9L3Z0</accession>
<comment type="caution">
    <text evidence="1">The sequence shown here is derived from an EMBL/GenBank/DDBJ whole genome shotgun (WGS) entry which is preliminary data.</text>
</comment>
<protein>
    <submittedName>
        <fullName evidence="1">Uncharacterized protein</fullName>
    </submittedName>
</protein>
<name>A0A0F9L3Z0_9ZZZZ</name>